<dbReference type="EC" id="2.3.1.-" evidence="5"/>
<feature type="domain" description="Maltose/galactoside acetyltransferase" evidence="4">
    <location>
        <begin position="5"/>
        <end position="59"/>
    </location>
</feature>
<dbReference type="GO" id="GO:0016746">
    <property type="term" value="F:acyltransferase activity"/>
    <property type="evidence" value="ECO:0007669"/>
    <property type="project" value="UniProtKB-KW"/>
</dbReference>
<dbReference type="Pfam" id="PF14602">
    <property type="entry name" value="Hexapep_2"/>
    <property type="match status" value="1"/>
</dbReference>
<organism evidence="5 6">
    <name type="scientific">Halobaculum marinum</name>
    <dbReference type="NCBI Taxonomy" id="3031996"/>
    <lineage>
        <taxon>Archaea</taxon>
        <taxon>Methanobacteriati</taxon>
        <taxon>Methanobacteriota</taxon>
        <taxon>Stenosarchaea group</taxon>
        <taxon>Halobacteria</taxon>
        <taxon>Halobacteriales</taxon>
        <taxon>Haloferacaceae</taxon>
        <taxon>Halobaculum</taxon>
    </lineage>
</organism>
<evidence type="ECO:0000256" key="1">
    <source>
        <dbReference type="ARBA" id="ARBA00007274"/>
    </source>
</evidence>
<dbReference type="InterPro" id="IPR001451">
    <property type="entry name" value="Hexapep"/>
</dbReference>
<evidence type="ECO:0000259" key="4">
    <source>
        <dbReference type="SMART" id="SM01266"/>
    </source>
</evidence>
<keyword evidence="5" id="KW-0012">Acyltransferase</keyword>
<keyword evidence="2 5" id="KW-0808">Transferase</keyword>
<dbReference type="InterPro" id="IPR018357">
    <property type="entry name" value="Hexapep_transf_CS"/>
</dbReference>
<dbReference type="InterPro" id="IPR011004">
    <property type="entry name" value="Trimer_LpxA-like_sf"/>
</dbReference>
<dbReference type="RefSeq" id="WP_276237676.1">
    <property type="nucleotide sequence ID" value="NZ_CP119989.1"/>
</dbReference>
<keyword evidence="6" id="KW-1185">Reference proteome</keyword>
<dbReference type="InterPro" id="IPR051159">
    <property type="entry name" value="Hexapeptide_acetyltransf"/>
</dbReference>
<reference evidence="5 6" key="1">
    <citation type="journal article" date="2019" name="Int. J. Syst. Evol. Microbiol.">
        <title>The Global Catalogue of Microorganisms (GCM) 10K type strain sequencing project: providing services to taxonomists for standard genome sequencing and annotation.</title>
        <authorList>
            <consortium name="The Broad Institute Genomics Platform"/>
            <consortium name="The Broad Institute Genome Sequencing Center for Infectious Disease"/>
            <person name="Wu L."/>
            <person name="Ma J."/>
        </authorList>
    </citation>
    <scope>NUCLEOTIDE SEQUENCE [LARGE SCALE GENOMIC DNA]</scope>
    <source>
        <strain evidence="5 6">DT55</strain>
    </source>
</reference>
<name>A0ABD5WW61_9EURY</name>
<dbReference type="PROSITE" id="PS00101">
    <property type="entry name" value="HEXAPEP_TRANSFERASES"/>
    <property type="match status" value="1"/>
</dbReference>
<dbReference type="GeneID" id="79271257"/>
<dbReference type="SUPFAM" id="SSF51161">
    <property type="entry name" value="Trimeric LpxA-like enzymes"/>
    <property type="match status" value="1"/>
</dbReference>
<gene>
    <name evidence="5" type="ORF">ACFQKD_10985</name>
</gene>
<dbReference type="EMBL" id="JBHTAG010000003">
    <property type="protein sequence ID" value="MFC7097829.1"/>
    <property type="molecule type" value="Genomic_DNA"/>
</dbReference>
<comment type="caution">
    <text evidence="5">The sequence shown here is derived from an EMBL/GenBank/DDBJ whole genome shotgun (WGS) entry which is preliminary data.</text>
</comment>
<dbReference type="Proteomes" id="UP001596388">
    <property type="component" value="Unassembled WGS sequence"/>
</dbReference>
<evidence type="ECO:0000256" key="2">
    <source>
        <dbReference type="ARBA" id="ARBA00022679"/>
    </source>
</evidence>
<feature type="region of interest" description="Disordered" evidence="3">
    <location>
        <begin position="1"/>
        <end position="25"/>
    </location>
</feature>
<protein>
    <submittedName>
        <fullName evidence="5">Sugar O-acetyltransferase</fullName>
        <ecNumber evidence="5">2.3.1.-</ecNumber>
    </submittedName>
</protein>
<evidence type="ECO:0000313" key="6">
    <source>
        <dbReference type="Proteomes" id="UP001596388"/>
    </source>
</evidence>
<evidence type="ECO:0000256" key="3">
    <source>
        <dbReference type="SAM" id="MobiDB-lite"/>
    </source>
</evidence>
<dbReference type="InterPro" id="IPR024688">
    <property type="entry name" value="Mac_dom"/>
</dbReference>
<proteinExistence type="inferred from homology"/>
<dbReference type="CDD" id="cd03357">
    <property type="entry name" value="LbH_MAT_GAT"/>
    <property type="match status" value="1"/>
</dbReference>
<dbReference type="AlphaFoldDB" id="A0ABD5WW61"/>
<dbReference type="PANTHER" id="PTHR23416:SF23">
    <property type="entry name" value="ACETYLTRANSFERASE C18B11.09C-RELATED"/>
    <property type="match status" value="1"/>
</dbReference>
<dbReference type="Pfam" id="PF12464">
    <property type="entry name" value="Mac"/>
    <property type="match status" value="1"/>
</dbReference>
<dbReference type="Gene3D" id="2.160.10.10">
    <property type="entry name" value="Hexapeptide repeat proteins"/>
    <property type="match status" value="1"/>
</dbReference>
<evidence type="ECO:0000313" key="5">
    <source>
        <dbReference type="EMBL" id="MFC7097829.1"/>
    </source>
</evidence>
<accession>A0ABD5WW61</accession>
<dbReference type="FunFam" id="2.160.10.10:FF:000008">
    <property type="entry name" value="Maltose O-acetyltransferase"/>
    <property type="match status" value="1"/>
</dbReference>
<sequence length="184" mass="20012">MPSERERMTAGESYDPEDPDLVADRRRVRRLTAEYGDTGPDEPATRRAILDELFGSLGDRAFVEPPFRCDYGYNLHVGDEFYANFDCVVLDAAPVRFGDYCKLGPGVHVYTATHPMDAEARRGNESAEPVTVGDDVWVGGRAILNPGVTVGDRAVVASGSVVTRDVPADTLVGGNPARVIRELD</sequence>
<dbReference type="PANTHER" id="PTHR23416">
    <property type="entry name" value="SIALIC ACID SYNTHASE-RELATED"/>
    <property type="match status" value="1"/>
</dbReference>
<comment type="similarity">
    <text evidence="1">Belongs to the transferase hexapeptide repeat family.</text>
</comment>
<dbReference type="SMART" id="SM01266">
    <property type="entry name" value="Mac"/>
    <property type="match status" value="1"/>
</dbReference>